<feature type="compositionally biased region" description="Acidic residues" evidence="5">
    <location>
        <begin position="241"/>
        <end position="253"/>
    </location>
</feature>
<protein>
    <recommendedName>
        <fullName evidence="10">Transcription initiation factor TFIID subunit 8</fullName>
    </recommendedName>
</protein>
<evidence type="ECO:0000256" key="2">
    <source>
        <dbReference type="ARBA" id="ARBA00023015"/>
    </source>
</evidence>
<comment type="subcellular location">
    <subcellularLocation>
        <location evidence="1">Nucleus</location>
    </subcellularLocation>
</comment>
<dbReference type="Proteomes" id="UP000518752">
    <property type="component" value="Unassembled WGS sequence"/>
</dbReference>
<evidence type="ECO:0000259" key="6">
    <source>
        <dbReference type="Pfam" id="PF07524"/>
    </source>
</evidence>
<sequence>MSVPQPPNASSYYAATYTPSTSYAPATGYSPATTYTPTTGYTPATGYTPTYTPNPQLASLFSSYAASYSFTGAPQLAALSAAAAAASPPRKLTGTGSLRPSSPVQATITSREASQAVQRLIASELQDAGFDGAKTEAVYALEMEIASFVQNLYQRAHEYANLANRSGPIATDLLLASEEFDKEWSYDVSPKKLASWTRRRQKKEQKRKEKMDFEPGMRKKAVRPPSLIPPPSRSPSPELLQSDDEMDTAEAEADTPPPPAPPPMPMAPPTAHPSHLSLTPSIPVPPPPAPKVKALPAMTLRNLPGNLPSLPPKHTYLQTPPPTKSQAAKSAQAASKTQLSSSSKSQNQIQMEKKLRTASLVQESLKNLLLATEDTATNQEDAELLGHIVNWESTLGVQSGLARKRWRV</sequence>
<evidence type="ECO:0000313" key="8">
    <source>
        <dbReference type="EMBL" id="KAF5392736.1"/>
    </source>
</evidence>
<evidence type="ECO:0000256" key="1">
    <source>
        <dbReference type="ARBA" id="ARBA00004123"/>
    </source>
</evidence>
<accession>A0A8H5MGD1</accession>
<dbReference type="InterPro" id="IPR009072">
    <property type="entry name" value="Histone-fold"/>
</dbReference>
<feature type="region of interest" description="Disordered" evidence="5">
    <location>
        <begin position="195"/>
        <end position="349"/>
    </location>
</feature>
<dbReference type="GO" id="GO:0005634">
    <property type="term" value="C:nucleus"/>
    <property type="evidence" value="ECO:0007669"/>
    <property type="project" value="UniProtKB-SubCell"/>
</dbReference>
<keyword evidence="9" id="KW-1185">Reference proteome</keyword>
<feature type="domain" description="Transcription factor TFIID subunit 8 C-terminal" evidence="7">
    <location>
        <begin position="303"/>
        <end position="333"/>
    </location>
</feature>
<keyword evidence="4" id="KW-0539">Nucleus</keyword>
<feature type="compositionally biased region" description="Low complexity" evidence="5">
    <location>
        <begin position="324"/>
        <end position="346"/>
    </location>
</feature>
<reference evidence="8 9" key="1">
    <citation type="journal article" date="2020" name="ISME J.">
        <title>Uncovering the hidden diversity of litter-decomposition mechanisms in mushroom-forming fungi.</title>
        <authorList>
            <person name="Floudas D."/>
            <person name="Bentzer J."/>
            <person name="Ahren D."/>
            <person name="Johansson T."/>
            <person name="Persson P."/>
            <person name="Tunlid A."/>
        </authorList>
    </citation>
    <scope>NUCLEOTIDE SEQUENCE [LARGE SCALE GENOMIC DNA]</scope>
    <source>
        <strain evidence="8 9">CBS 406.79</strain>
    </source>
</reference>
<name>A0A8H5MGD1_9AGAR</name>
<organism evidence="8 9">
    <name type="scientific">Collybiopsis confluens</name>
    <dbReference type="NCBI Taxonomy" id="2823264"/>
    <lineage>
        <taxon>Eukaryota</taxon>
        <taxon>Fungi</taxon>
        <taxon>Dikarya</taxon>
        <taxon>Basidiomycota</taxon>
        <taxon>Agaricomycotina</taxon>
        <taxon>Agaricomycetes</taxon>
        <taxon>Agaricomycetidae</taxon>
        <taxon>Agaricales</taxon>
        <taxon>Marasmiineae</taxon>
        <taxon>Omphalotaceae</taxon>
        <taxon>Collybiopsis</taxon>
    </lineage>
</organism>
<feature type="compositionally biased region" description="Basic and acidic residues" evidence="5">
    <location>
        <begin position="206"/>
        <end position="217"/>
    </location>
</feature>
<feature type="domain" description="Bromodomain associated" evidence="6">
    <location>
        <begin position="113"/>
        <end position="176"/>
    </location>
</feature>
<evidence type="ECO:0000256" key="3">
    <source>
        <dbReference type="ARBA" id="ARBA00023163"/>
    </source>
</evidence>
<evidence type="ECO:0000313" key="9">
    <source>
        <dbReference type="Proteomes" id="UP000518752"/>
    </source>
</evidence>
<evidence type="ECO:0000256" key="4">
    <source>
        <dbReference type="ARBA" id="ARBA00023242"/>
    </source>
</evidence>
<dbReference type="Pfam" id="PF10406">
    <property type="entry name" value="TAF8_C"/>
    <property type="match status" value="1"/>
</dbReference>
<keyword evidence="2" id="KW-0805">Transcription regulation</keyword>
<dbReference type="InterPro" id="IPR019473">
    <property type="entry name" value="TFIID_su8_C"/>
</dbReference>
<dbReference type="CDD" id="cd00076">
    <property type="entry name" value="HFD_SF"/>
    <property type="match status" value="1"/>
</dbReference>
<dbReference type="AlphaFoldDB" id="A0A8H5MGD1"/>
<comment type="caution">
    <text evidence="8">The sequence shown here is derived from an EMBL/GenBank/DDBJ whole genome shotgun (WGS) entry which is preliminary data.</text>
</comment>
<dbReference type="EMBL" id="JAACJN010000004">
    <property type="protein sequence ID" value="KAF5392736.1"/>
    <property type="molecule type" value="Genomic_DNA"/>
</dbReference>
<keyword evidence="3" id="KW-0804">Transcription</keyword>
<dbReference type="OrthoDB" id="2193813at2759"/>
<dbReference type="InterPro" id="IPR006565">
    <property type="entry name" value="BTP"/>
</dbReference>
<dbReference type="Pfam" id="PF07524">
    <property type="entry name" value="Bromo_TP"/>
    <property type="match status" value="1"/>
</dbReference>
<dbReference type="GO" id="GO:0046982">
    <property type="term" value="F:protein heterodimerization activity"/>
    <property type="evidence" value="ECO:0007669"/>
    <property type="project" value="InterPro"/>
</dbReference>
<feature type="compositionally biased region" description="Pro residues" evidence="5">
    <location>
        <begin position="255"/>
        <end position="271"/>
    </location>
</feature>
<proteinExistence type="predicted"/>
<evidence type="ECO:0008006" key="10">
    <source>
        <dbReference type="Google" id="ProtNLM"/>
    </source>
</evidence>
<evidence type="ECO:0000259" key="7">
    <source>
        <dbReference type="Pfam" id="PF10406"/>
    </source>
</evidence>
<gene>
    <name evidence="8" type="ORF">D9757_000873</name>
</gene>
<dbReference type="Gene3D" id="1.10.20.10">
    <property type="entry name" value="Histone, subunit A"/>
    <property type="match status" value="1"/>
</dbReference>
<evidence type="ECO:0000256" key="5">
    <source>
        <dbReference type="SAM" id="MobiDB-lite"/>
    </source>
</evidence>